<organism evidence="1">
    <name type="scientific">Ophidiomyces ophidiicola</name>
    <dbReference type="NCBI Taxonomy" id="1387563"/>
    <lineage>
        <taxon>Eukaryota</taxon>
        <taxon>Fungi</taxon>
        <taxon>Dikarya</taxon>
        <taxon>Ascomycota</taxon>
        <taxon>Pezizomycotina</taxon>
        <taxon>Eurotiomycetes</taxon>
        <taxon>Eurotiomycetidae</taxon>
        <taxon>Onygenales</taxon>
        <taxon>Onygenaceae</taxon>
        <taxon>Ophidiomyces</taxon>
    </lineage>
</organism>
<sequence>MAALGLSDPAGASSSHRSSRHPRRTRSRDRSYDDDDHYYDARRPRHRDRDRDRRDRSRSYSRSPDRNRAGPGKDVKAVLTAALTAGAAEAYRARKAPGGWTGEKGRRVLTAAIGAGGIGKLLESGSGKNDSRRARSESRGRGGGAAGLAGLATTGMLAAAGKKAFDHYSKTRNRSPKSGYSSDVSNQANRRHKKRSQSMSAYVTKGLAALGLSDEPSDKHRSKRQHQHRRRYDDDHDDYYDDYSDANRPRRHDKYDKYDKRDRYEKSH</sequence>
<feature type="non-terminal residue" evidence="1">
    <location>
        <position position="268"/>
    </location>
</feature>
<evidence type="ECO:0000313" key="1">
    <source>
        <dbReference type="EMBL" id="KAI2388384.1"/>
    </source>
</evidence>
<gene>
    <name evidence="1" type="ORF">LOY88_002580</name>
</gene>
<comment type="caution">
    <text evidence="1">The sequence shown here is derived from an EMBL/GenBank/DDBJ whole genome shotgun (WGS) entry which is preliminary data.</text>
</comment>
<proteinExistence type="predicted"/>
<accession>A0ACB8UYJ7</accession>
<reference evidence="1" key="1">
    <citation type="journal article" date="2022" name="bioRxiv">
        <title>Population genetic analysis of Ophidiomyces ophidiicola, the causative agent of snake fungal disease, indicates recent introductions to the USA.</title>
        <authorList>
            <person name="Ladner J.T."/>
            <person name="Palmer J.M."/>
            <person name="Ettinger C.L."/>
            <person name="Stajich J.E."/>
            <person name="Farrell T.M."/>
            <person name="Glorioso B.M."/>
            <person name="Lawson B."/>
            <person name="Price S.J."/>
            <person name="Stengle A.G."/>
            <person name="Grear D.A."/>
            <person name="Lorch J.M."/>
        </authorList>
    </citation>
    <scope>NUCLEOTIDE SEQUENCE</scope>
    <source>
        <strain evidence="1">NWHC 24266-5</strain>
    </source>
</reference>
<name>A0ACB8UYJ7_9EURO</name>
<protein>
    <submittedName>
        <fullName evidence="1">Uncharacterized protein</fullName>
    </submittedName>
</protein>
<dbReference type="EMBL" id="JALBCA010000031">
    <property type="protein sequence ID" value="KAI2388384.1"/>
    <property type="molecule type" value="Genomic_DNA"/>
</dbReference>